<organism evidence="1 2">
    <name type="scientific">Parathielavia hyrcaniae</name>
    <dbReference type="NCBI Taxonomy" id="113614"/>
    <lineage>
        <taxon>Eukaryota</taxon>
        <taxon>Fungi</taxon>
        <taxon>Dikarya</taxon>
        <taxon>Ascomycota</taxon>
        <taxon>Pezizomycotina</taxon>
        <taxon>Sordariomycetes</taxon>
        <taxon>Sordariomycetidae</taxon>
        <taxon>Sordariales</taxon>
        <taxon>Chaetomiaceae</taxon>
        <taxon>Parathielavia</taxon>
    </lineage>
</organism>
<reference evidence="1" key="1">
    <citation type="journal article" date="2023" name="Mol. Phylogenet. Evol.">
        <title>Genome-scale phylogeny and comparative genomics of the fungal order Sordariales.</title>
        <authorList>
            <person name="Hensen N."/>
            <person name="Bonometti L."/>
            <person name="Westerberg I."/>
            <person name="Brannstrom I.O."/>
            <person name="Guillou S."/>
            <person name="Cros-Aarteil S."/>
            <person name="Calhoun S."/>
            <person name="Haridas S."/>
            <person name="Kuo A."/>
            <person name="Mondo S."/>
            <person name="Pangilinan J."/>
            <person name="Riley R."/>
            <person name="LaButti K."/>
            <person name="Andreopoulos B."/>
            <person name="Lipzen A."/>
            <person name="Chen C."/>
            <person name="Yan M."/>
            <person name="Daum C."/>
            <person name="Ng V."/>
            <person name="Clum A."/>
            <person name="Steindorff A."/>
            <person name="Ohm R.A."/>
            <person name="Martin F."/>
            <person name="Silar P."/>
            <person name="Natvig D.O."/>
            <person name="Lalanne C."/>
            <person name="Gautier V."/>
            <person name="Ament-Velasquez S.L."/>
            <person name="Kruys A."/>
            <person name="Hutchinson M.I."/>
            <person name="Powell A.J."/>
            <person name="Barry K."/>
            <person name="Miller A.N."/>
            <person name="Grigoriev I.V."/>
            <person name="Debuchy R."/>
            <person name="Gladieux P."/>
            <person name="Hiltunen Thoren M."/>
            <person name="Johannesson H."/>
        </authorList>
    </citation>
    <scope>NUCLEOTIDE SEQUENCE</scope>
    <source>
        <strain evidence="1">CBS 757.83</strain>
    </source>
</reference>
<evidence type="ECO:0000313" key="1">
    <source>
        <dbReference type="EMBL" id="KAK4105260.1"/>
    </source>
</evidence>
<name>A0AAN6QBJ1_9PEZI</name>
<proteinExistence type="predicted"/>
<dbReference type="Proteomes" id="UP001305647">
    <property type="component" value="Unassembled WGS sequence"/>
</dbReference>
<evidence type="ECO:0000313" key="2">
    <source>
        <dbReference type="Proteomes" id="UP001305647"/>
    </source>
</evidence>
<sequence>MLAECTSLGAIKGKDNYQTLPNQPPAPPPPCRHCLATAKTNQLLHRMRTMTFLPVLVCGEEEAEMCPVECAVTTPRKPPRGNEGGNRGVLDKMAKWKAEGRGQITVWRVSGPGSAYNSQGWIPSGDRRIDMTSHLRVQPPLNHPDTCSPSFSLFSTPCLHFFYWFHPLPPLPSRTNKHRVDEAVLQPPS</sequence>
<dbReference type="AlphaFoldDB" id="A0AAN6QBJ1"/>
<accession>A0AAN6QBJ1</accession>
<dbReference type="EMBL" id="MU863625">
    <property type="protein sequence ID" value="KAK4105260.1"/>
    <property type="molecule type" value="Genomic_DNA"/>
</dbReference>
<protein>
    <submittedName>
        <fullName evidence="1">Uncharacterized protein</fullName>
    </submittedName>
</protein>
<keyword evidence="2" id="KW-1185">Reference proteome</keyword>
<comment type="caution">
    <text evidence="1">The sequence shown here is derived from an EMBL/GenBank/DDBJ whole genome shotgun (WGS) entry which is preliminary data.</text>
</comment>
<gene>
    <name evidence="1" type="ORF">N658DRAFT_113373</name>
</gene>
<reference evidence="1" key="2">
    <citation type="submission" date="2023-05" db="EMBL/GenBank/DDBJ databases">
        <authorList>
            <consortium name="Lawrence Berkeley National Laboratory"/>
            <person name="Steindorff A."/>
            <person name="Hensen N."/>
            <person name="Bonometti L."/>
            <person name="Westerberg I."/>
            <person name="Brannstrom I.O."/>
            <person name="Guillou S."/>
            <person name="Cros-Aarteil S."/>
            <person name="Calhoun S."/>
            <person name="Haridas S."/>
            <person name="Kuo A."/>
            <person name="Mondo S."/>
            <person name="Pangilinan J."/>
            <person name="Riley R."/>
            <person name="Labutti K."/>
            <person name="Andreopoulos B."/>
            <person name="Lipzen A."/>
            <person name="Chen C."/>
            <person name="Yanf M."/>
            <person name="Daum C."/>
            <person name="Ng V."/>
            <person name="Clum A."/>
            <person name="Ohm R."/>
            <person name="Martin F."/>
            <person name="Silar P."/>
            <person name="Natvig D."/>
            <person name="Lalanne C."/>
            <person name="Gautier V."/>
            <person name="Ament-Velasquez S.L."/>
            <person name="Kruys A."/>
            <person name="Hutchinson M.I."/>
            <person name="Powell A.J."/>
            <person name="Barry K."/>
            <person name="Miller A.N."/>
            <person name="Grigoriev I.V."/>
            <person name="Debuchy R."/>
            <person name="Gladieux P."/>
            <person name="Thoren M.H."/>
            <person name="Johannesson H."/>
        </authorList>
    </citation>
    <scope>NUCLEOTIDE SEQUENCE</scope>
    <source>
        <strain evidence="1">CBS 757.83</strain>
    </source>
</reference>